<protein>
    <submittedName>
        <fullName evidence="1">Uncharacterized protein</fullName>
    </submittedName>
</protein>
<sequence>MLLARAPGFDLFPLYVSQHVVAVGFESAGRAFVVVEAYAPPHRPLDPLLDELSQCFSRYLSSNFILASDFNAKHAL</sequence>
<name>A0ACB8C6L8_DERSI</name>
<proteinExistence type="predicted"/>
<dbReference type="Proteomes" id="UP000821865">
    <property type="component" value="Chromosome 8"/>
</dbReference>
<evidence type="ECO:0000313" key="1">
    <source>
        <dbReference type="EMBL" id="KAH7936563.1"/>
    </source>
</evidence>
<accession>A0ACB8C6L8</accession>
<evidence type="ECO:0000313" key="2">
    <source>
        <dbReference type="Proteomes" id="UP000821865"/>
    </source>
</evidence>
<comment type="caution">
    <text evidence="1">The sequence shown here is derived from an EMBL/GenBank/DDBJ whole genome shotgun (WGS) entry which is preliminary data.</text>
</comment>
<reference evidence="1" key="1">
    <citation type="submission" date="2020-05" db="EMBL/GenBank/DDBJ databases">
        <title>Large-scale comparative analyses of tick genomes elucidate their genetic diversity and vector capacities.</title>
        <authorList>
            <person name="Jia N."/>
            <person name="Wang J."/>
            <person name="Shi W."/>
            <person name="Du L."/>
            <person name="Sun Y."/>
            <person name="Zhan W."/>
            <person name="Jiang J."/>
            <person name="Wang Q."/>
            <person name="Zhang B."/>
            <person name="Ji P."/>
            <person name="Sakyi L.B."/>
            <person name="Cui X."/>
            <person name="Yuan T."/>
            <person name="Jiang B."/>
            <person name="Yang W."/>
            <person name="Lam T.T.-Y."/>
            <person name="Chang Q."/>
            <person name="Ding S."/>
            <person name="Wang X."/>
            <person name="Zhu J."/>
            <person name="Ruan X."/>
            <person name="Zhao L."/>
            <person name="Wei J."/>
            <person name="Que T."/>
            <person name="Du C."/>
            <person name="Cheng J."/>
            <person name="Dai P."/>
            <person name="Han X."/>
            <person name="Huang E."/>
            <person name="Gao Y."/>
            <person name="Liu J."/>
            <person name="Shao H."/>
            <person name="Ye R."/>
            <person name="Li L."/>
            <person name="Wei W."/>
            <person name="Wang X."/>
            <person name="Wang C."/>
            <person name="Yang T."/>
            <person name="Huo Q."/>
            <person name="Li W."/>
            <person name="Guo W."/>
            <person name="Chen H."/>
            <person name="Zhou L."/>
            <person name="Ni X."/>
            <person name="Tian J."/>
            <person name="Zhou Y."/>
            <person name="Sheng Y."/>
            <person name="Liu T."/>
            <person name="Pan Y."/>
            <person name="Xia L."/>
            <person name="Li J."/>
            <person name="Zhao F."/>
            <person name="Cao W."/>
        </authorList>
    </citation>
    <scope>NUCLEOTIDE SEQUENCE</scope>
    <source>
        <strain evidence="1">Dsil-2018</strain>
    </source>
</reference>
<organism evidence="1 2">
    <name type="scientific">Dermacentor silvarum</name>
    <name type="common">Tick</name>
    <dbReference type="NCBI Taxonomy" id="543639"/>
    <lineage>
        <taxon>Eukaryota</taxon>
        <taxon>Metazoa</taxon>
        <taxon>Ecdysozoa</taxon>
        <taxon>Arthropoda</taxon>
        <taxon>Chelicerata</taxon>
        <taxon>Arachnida</taxon>
        <taxon>Acari</taxon>
        <taxon>Parasitiformes</taxon>
        <taxon>Ixodida</taxon>
        <taxon>Ixodoidea</taxon>
        <taxon>Ixodidae</taxon>
        <taxon>Rhipicephalinae</taxon>
        <taxon>Dermacentor</taxon>
    </lineage>
</organism>
<gene>
    <name evidence="1" type="ORF">HPB49_001417</name>
</gene>
<keyword evidence="2" id="KW-1185">Reference proteome</keyword>
<dbReference type="EMBL" id="CM023477">
    <property type="protein sequence ID" value="KAH7936563.1"/>
    <property type="molecule type" value="Genomic_DNA"/>
</dbReference>